<dbReference type="CDD" id="cd00093">
    <property type="entry name" value="HTH_XRE"/>
    <property type="match status" value="1"/>
</dbReference>
<gene>
    <name evidence="3" type="ORF">WMO37_10915</name>
</gene>
<dbReference type="SUPFAM" id="SSF47413">
    <property type="entry name" value="lambda repressor-like DNA-binding domains"/>
    <property type="match status" value="1"/>
</dbReference>
<accession>A0ABV1H730</accession>
<name>A0ABV1H730_9FIRM</name>
<dbReference type="InterPro" id="IPR010982">
    <property type="entry name" value="Lambda_DNA-bd_dom_sf"/>
</dbReference>
<keyword evidence="1" id="KW-0238">DNA-binding</keyword>
<evidence type="ECO:0000313" key="4">
    <source>
        <dbReference type="Proteomes" id="UP001546774"/>
    </source>
</evidence>
<dbReference type="PROSITE" id="PS50943">
    <property type="entry name" value="HTH_CROC1"/>
    <property type="match status" value="1"/>
</dbReference>
<organism evidence="3 4">
    <name type="scientific">Lachnospira intestinalis</name>
    <dbReference type="NCBI Taxonomy" id="3133158"/>
    <lineage>
        <taxon>Bacteria</taxon>
        <taxon>Bacillati</taxon>
        <taxon>Bacillota</taxon>
        <taxon>Clostridia</taxon>
        <taxon>Lachnospirales</taxon>
        <taxon>Lachnospiraceae</taxon>
        <taxon>Lachnospira</taxon>
    </lineage>
</organism>
<dbReference type="InterPro" id="IPR001387">
    <property type="entry name" value="Cro/C1-type_HTH"/>
</dbReference>
<protein>
    <submittedName>
        <fullName evidence="3">Helix-turn-helix transcriptional regulator</fullName>
    </submittedName>
</protein>
<dbReference type="PANTHER" id="PTHR46797">
    <property type="entry name" value="HTH-TYPE TRANSCRIPTIONAL REGULATOR"/>
    <property type="match status" value="1"/>
</dbReference>
<reference evidence="3" key="1">
    <citation type="submission" date="2024-03" db="EMBL/GenBank/DDBJ databases">
        <title>Human intestinal bacterial collection.</title>
        <authorList>
            <person name="Pauvert C."/>
            <person name="Hitch T.C.A."/>
            <person name="Clavel T."/>
        </authorList>
    </citation>
    <scope>NUCLEOTIDE SEQUENCE [LARGE SCALE GENOMIC DNA]</scope>
    <source>
        <strain evidence="3">CLA-AA-H89B</strain>
    </source>
</reference>
<dbReference type="Proteomes" id="UP001546774">
    <property type="component" value="Unassembled WGS sequence"/>
</dbReference>
<dbReference type="PANTHER" id="PTHR46797:SF1">
    <property type="entry name" value="METHYLPHOSPHONATE SYNTHASE"/>
    <property type="match status" value="1"/>
</dbReference>
<keyword evidence="4" id="KW-1185">Reference proteome</keyword>
<dbReference type="InterPro" id="IPR050807">
    <property type="entry name" value="TransReg_Diox_bact_type"/>
</dbReference>
<comment type="caution">
    <text evidence="3">The sequence shown here is derived from an EMBL/GenBank/DDBJ whole genome shotgun (WGS) entry which is preliminary data.</text>
</comment>
<evidence type="ECO:0000256" key="1">
    <source>
        <dbReference type="ARBA" id="ARBA00023125"/>
    </source>
</evidence>
<evidence type="ECO:0000259" key="2">
    <source>
        <dbReference type="PROSITE" id="PS50943"/>
    </source>
</evidence>
<sequence>MDYYKIGQRIRKFRKANNLSQEQLAEKIGISVTHLSHIETGNTKLSLQVLVNIADCLSVQTDELLYDTNIKNSYLKEEILDIISNCSTQDFYILRDIIKAAKYSLDKYKNQNSNS</sequence>
<dbReference type="EMBL" id="JBBMFS010000009">
    <property type="protein sequence ID" value="MEQ2555508.1"/>
    <property type="molecule type" value="Genomic_DNA"/>
</dbReference>
<dbReference type="Gene3D" id="1.10.260.40">
    <property type="entry name" value="lambda repressor-like DNA-binding domains"/>
    <property type="match status" value="1"/>
</dbReference>
<feature type="domain" description="HTH cro/C1-type" evidence="2">
    <location>
        <begin position="10"/>
        <end position="64"/>
    </location>
</feature>
<proteinExistence type="predicted"/>
<dbReference type="SMART" id="SM00530">
    <property type="entry name" value="HTH_XRE"/>
    <property type="match status" value="1"/>
</dbReference>
<evidence type="ECO:0000313" key="3">
    <source>
        <dbReference type="EMBL" id="MEQ2555508.1"/>
    </source>
</evidence>
<dbReference type="Pfam" id="PF01381">
    <property type="entry name" value="HTH_3"/>
    <property type="match status" value="1"/>
</dbReference>